<dbReference type="AlphaFoldDB" id="A0A7I9VC69"/>
<dbReference type="SUPFAM" id="SSF46785">
    <property type="entry name" value="Winged helix' DNA-binding domain"/>
    <property type="match status" value="1"/>
</dbReference>
<dbReference type="EMBL" id="BJOV01000005">
    <property type="protein sequence ID" value="GEE02968.1"/>
    <property type="molecule type" value="Genomic_DNA"/>
</dbReference>
<dbReference type="Proteomes" id="UP000444960">
    <property type="component" value="Unassembled WGS sequence"/>
</dbReference>
<organism evidence="5 6">
    <name type="scientific">Gordonia spumicola</name>
    <dbReference type="NCBI Taxonomy" id="589161"/>
    <lineage>
        <taxon>Bacteria</taxon>
        <taxon>Bacillati</taxon>
        <taxon>Actinomycetota</taxon>
        <taxon>Actinomycetes</taxon>
        <taxon>Mycobacteriales</taxon>
        <taxon>Gordoniaceae</taxon>
        <taxon>Gordonia</taxon>
    </lineage>
</organism>
<evidence type="ECO:0000256" key="3">
    <source>
        <dbReference type="ARBA" id="ARBA00023125"/>
    </source>
</evidence>
<keyword evidence="2" id="KW-0805">Transcription regulation</keyword>
<evidence type="ECO:0000313" key="5">
    <source>
        <dbReference type="EMBL" id="GEE02968.1"/>
    </source>
</evidence>
<dbReference type="InterPro" id="IPR005650">
    <property type="entry name" value="BlaI_family"/>
</dbReference>
<keyword evidence="6" id="KW-1185">Reference proteome</keyword>
<keyword evidence="3" id="KW-0238">DNA-binding</keyword>
<evidence type="ECO:0000256" key="1">
    <source>
        <dbReference type="ARBA" id="ARBA00011046"/>
    </source>
</evidence>
<dbReference type="GO" id="GO:0045892">
    <property type="term" value="P:negative regulation of DNA-templated transcription"/>
    <property type="evidence" value="ECO:0007669"/>
    <property type="project" value="InterPro"/>
</dbReference>
<reference evidence="6" key="1">
    <citation type="submission" date="2019-06" db="EMBL/GenBank/DDBJ databases">
        <title>Gordonia isolated from sludge of a wastewater treatment plant.</title>
        <authorList>
            <person name="Tamura T."/>
            <person name="Aoyama K."/>
            <person name="Kang Y."/>
            <person name="Saito S."/>
            <person name="Akiyama N."/>
            <person name="Yazawa K."/>
            <person name="Gonoi T."/>
            <person name="Mikami Y."/>
        </authorList>
    </citation>
    <scope>NUCLEOTIDE SEQUENCE [LARGE SCALE GENOMIC DNA]</scope>
    <source>
        <strain evidence="6">NBRC 107696</strain>
    </source>
</reference>
<keyword evidence="4" id="KW-0804">Transcription</keyword>
<evidence type="ECO:0000256" key="4">
    <source>
        <dbReference type="ARBA" id="ARBA00023163"/>
    </source>
</evidence>
<sequence>MHGLGELEARIMEVFWRDDADKRVRDVLEGLDAEREPAYTTVMTVMDNLYQKGWLGRDRRGRAYWYHSLKSREQTVSDALRAVLADAGDPSGALLHFVRHASDEESAAIAQGLRERD</sequence>
<dbReference type="Gene3D" id="1.10.10.10">
    <property type="entry name" value="Winged helix-like DNA-binding domain superfamily/Winged helix DNA-binding domain"/>
    <property type="match status" value="1"/>
</dbReference>
<comment type="similarity">
    <text evidence="1">Belongs to the BlaI transcriptional regulatory family.</text>
</comment>
<evidence type="ECO:0000256" key="2">
    <source>
        <dbReference type="ARBA" id="ARBA00023015"/>
    </source>
</evidence>
<dbReference type="GO" id="GO:0003677">
    <property type="term" value="F:DNA binding"/>
    <property type="evidence" value="ECO:0007669"/>
    <property type="project" value="UniProtKB-KW"/>
</dbReference>
<protein>
    <submittedName>
        <fullName evidence="5">Penicillinase repressor</fullName>
    </submittedName>
</protein>
<accession>A0A7I9VC69</accession>
<dbReference type="RefSeq" id="WP_008376377.1">
    <property type="nucleotide sequence ID" value="NZ_BJOV01000005.1"/>
</dbReference>
<proteinExistence type="inferred from homology"/>
<dbReference type="OrthoDB" id="9813987at2"/>
<evidence type="ECO:0000313" key="6">
    <source>
        <dbReference type="Proteomes" id="UP000444960"/>
    </source>
</evidence>
<dbReference type="InterPro" id="IPR036390">
    <property type="entry name" value="WH_DNA-bd_sf"/>
</dbReference>
<name>A0A7I9VC69_9ACTN</name>
<dbReference type="Pfam" id="PF03965">
    <property type="entry name" value="Penicillinase_R"/>
    <property type="match status" value="1"/>
</dbReference>
<dbReference type="InterPro" id="IPR036388">
    <property type="entry name" value="WH-like_DNA-bd_sf"/>
</dbReference>
<comment type="caution">
    <text evidence="5">The sequence shown here is derived from an EMBL/GenBank/DDBJ whole genome shotgun (WGS) entry which is preliminary data.</text>
</comment>
<gene>
    <name evidence="5" type="ORF">nbrc107696_34140</name>
</gene>